<dbReference type="Gene3D" id="3.30.457.50">
    <property type="entry name" value="Chromosome segregation protein Spc25"/>
    <property type="match status" value="1"/>
</dbReference>
<evidence type="ECO:0000313" key="14">
    <source>
        <dbReference type="Proteomes" id="UP001163823"/>
    </source>
</evidence>
<protein>
    <recommendedName>
        <fullName evidence="9">Kinetochore protein SPC25</fullName>
    </recommendedName>
</protein>
<name>A0AAD7PHV6_QUISA</name>
<proteinExistence type="inferred from homology"/>
<keyword evidence="6 10" id="KW-0175">Coiled coil</keyword>
<dbReference type="Pfam" id="PF08234">
    <property type="entry name" value="Spindle_Spc25"/>
    <property type="match status" value="1"/>
</dbReference>
<feature type="region of interest" description="Disordered" evidence="11">
    <location>
        <begin position="262"/>
        <end position="318"/>
    </location>
</feature>
<dbReference type="InterPro" id="IPR045143">
    <property type="entry name" value="Spc25"/>
</dbReference>
<keyword evidence="7 9" id="KW-0131">Cell cycle</keyword>
<evidence type="ECO:0000256" key="8">
    <source>
        <dbReference type="ARBA" id="ARBA00023328"/>
    </source>
</evidence>
<sequence>MESKVEESVRTTMESLQLICDKEIPNQQQKIDAFAASFKESLESIRAKAKETAQYQGKLEEVKAKLREAEDDLVKALAAKTRKEAKRMALADAIASKRARVEEIKRGLQEQRTRRDEYAAILNQQSLALAASEGKSNQDMEHNDETQEAISWYHRVLGFHIEGGHGVKFTFKNINLKNPNEEFFFTIRHANDTYTLLNCEPPLKDTKELIQELNKTNGLFKFVRVMREKFRESVGKGNLPQSISNHQESSLISVSAPVISMSSDRSDSPTMNEHQVQHEGSRHYKKINNGRAVKVKPAVLSPGSASSLRRSPRFKVKK</sequence>
<gene>
    <name evidence="13" type="ORF">O6P43_022681</name>
</gene>
<evidence type="ECO:0000256" key="11">
    <source>
        <dbReference type="SAM" id="MobiDB-lite"/>
    </source>
</evidence>
<dbReference type="EMBL" id="JARAOO010000009">
    <property type="protein sequence ID" value="KAJ7956203.1"/>
    <property type="molecule type" value="Genomic_DNA"/>
</dbReference>
<evidence type="ECO:0000256" key="1">
    <source>
        <dbReference type="ARBA" id="ARBA00004584"/>
    </source>
</evidence>
<evidence type="ECO:0000256" key="4">
    <source>
        <dbReference type="ARBA" id="ARBA00022618"/>
    </source>
</evidence>
<comment type="caution">
    <text evidence="13">The sequence shown here is derived from an EMBL/GenBank/DDBJ whole genome shotgun (WGS) entry which is preliminary data.</text>
</comment>
<evidence type="ECO:0000256" key="5">
    <source>
        <dbReference type="ARBA" id="ARBA00022776"/>
    </source>
</evidence>
<reference evidence="13" key="1">
    <citation type="journal article" date="2023" name="Science">
        <title>Elucidation of the pathway for biosynthesis of saponin adjuvants from the soapbark tree.</title>
        <authorList>
            <person name="Reed J."/>
            <person name="Orme A."/>
            <person name="El-Demerdash A."/>
            <person name="Owen C."/>
            <person name="Martin L.B.B."/>
            <person name="Misra R.C."/>
            <person name="Kikuchi S."/>
            <person name="Rejzek M."/>
            <person name="Martin A.C."/>
            <person name="Harkess A."/>
            <person name="Leebens-Mack J."/>
            <person name="Louveau T."/>
            <person name="Stephenson M.J."/>
            <person name="Osbourn A."/>
        </authorList>
    </citation>
    <scope>NUCLEOTIDE SEQUENCE</scope>
    <source>
        <strain evidence="13">S10</strain>
    </source>
</reference>
<evidence type="ECO:0000256" key="7">
    <source>
        <dbReference type="ARBA" id="ARBA00023306"/>
    </source>
</evidence>
<dbReference type="GO" id="GO:0031262">
    <property type="term" value="C:Ndc80 complex"/>
    <property type="evidence" value="ECO:0007669"/>
    <property type="project" value="InterPro"/>
</dbReference>
<feature type="domain" description="Chromosome segregation protein Spc25 C-terminal" evidence="12">
    <location>
        <begin position="163"/>
        <end position="231"/>
    </location>
</feature>
<organism evidence="13 14">
    <name type="scientific">Quillaja saponaria</name>
    <name type="common">Soap bark tree</name>
    <dbReference type="NCBI Taxonomy" id="32244"/>
    <lineage>
        <taxon>Eukaryota</taxon>
        <taxon>Viridiplantae</taxon>
        <taxon>Streptophyta</taxon>
        <taxon>Embryophyta</taxon>
        <taxon>Tracheophyta</taxon>
        <taxon>Spermatophyta</taxon>
        <taxon>Magnoliopsida</taxon>
        <taxon>eudicotyledons</taxon>
        <taxon>Gunneridae</taxon>
        <taxon>Pentapetalae</taxon>
        <taxon>rosids</taxon>
        <taxon>fabids</taxon>
        <taxon>Fabales</taxon>
        <taxon>Quillajaceae</taxon>
        <taxon>Quillaja</taxon>
    </lineage>
</organism>
<evidence type="ECO:0000256" key="2">
    <source>
        <dbReference type="ARBA" id="ARBA00006379"/>
    </source>
</evidence>
<evidence type="ECO:0000313" key="13">
    <source>
        <dbReference type="EMBL" id="KAJ7956203.1"/>
    </source>
</evidence>
<evidence type="ECO:0000256" key="9">
    <source>
        <dbReference type="RuleBase" id="RU367150"/>
    </source>
</evidence>
<feature type="coiled-coil region" evidence="10">
    <location>
        <begin position="52"/>
        <end position="86"/>
    </location>
</feature>
<dbReference type="GO" id="GO:0005634">
    <property type="term" value="C:nucleus"/>
    <property type="evidence" value="ECO:0007669"/>
    <property type="project" value="UniProtKB-SubCell"/>
</dbReference>
<dbReference type="KEGG" id="qsa:O6P43_022681"/>
<keyword evidence="14" id="KW-1185">Reference proteome</keyword>
<keyword evidence="8 9" id="KW-0137">Centromere</keyword>
<dbReference type="CDD" id="cd23784">
    <property type="entry name" value="RWD_Spc25"/>
    <property type="match status" value="1"/>
</dbReference>
<dbReference type="AlphaFoldDB" id="A0AAD7PHV6"/>
<comment type="function">
    <text evidence="9">Acts as a component of the essential kinetochore-associated NDC80 complex, which is required for chromosome segregation and spindle checkpoint activity.</text>
</comment>
<comment type="subcellular location">
    <subcellularLocation>
        <location evidence="1">Chromosome</location>
        <location evidence="1">Centromere</location>
    </subcellularLocation>
    <subcellularLocation>
        <location evidence="9">Nucleus</location>
    </subcellularLocation>
    <subcellularLocation>
        <location evidence="9">Chromosome</location>
        <location evidence="9">Centromere</location>
        <location evidence="9">Kinetochore</location>
    </subcellularLocation>
</comment>
<comment type="similarity">
    <text evidence="2 9">Belongs to the SPC25 family.</text>
</comment>
<evidence type="ECO:0000256" key="6">
    <source>
        <dbReference type="ARBA" id="ARBA00023054"/>
    </source>
</evidence>
<dbReference type="GO" id="GO:0007059">
    <property type="term" value="P:chromosome segregation"/>
    <property type="evidence" value="ECO:0007669"/>
    <property type="project" value="InterPro"/>
</dbReference>
<dbReference type="FunFam" id="3.30.457.50:FF:000001">
    <property type="entry name" value="Probable kinetochore protein spc25"/>
    <property type="match status" value="1"/>
</dbReference>
<keyword evidence="4 9" id="KW-0132">Cell division</keyword>
<dbReference type="InterPro" id="IPR013255">
    <property type="entry name" value="Spc25_C"/>
</dbReference>
<accession>A0AAD7PHV6</accession>
<keyword evidence="9" id="KW-0539">Nucleus</keyword>
<keyword evidence="9" id="KW-0995">Kinetochore</keyword>
<evidence type="ECO:0000256" key="3">
    <source>
        <dbReference type="ARBA" id="ARBA00022454"/>
    </source>
</evidence>
<keyword evidence="3 9" id="KW-0158">Chromosome</keyword>
<feature type="compositionally biased region" description="Polar residues" evidence="11">
    <location>
        <begin position="262"/>
        <end position="274"/>
    </location>
</feature>
<dbReference type="GO" id="GO:0051301">
    <property type="term" value="P:cell division"/>
    <property type="evidence" value="ECO:0007669"/>
    <property type="project" value="UniProtKB-UniRule"/>
</dbReference>
<evidence type="ECO:0000259" key="12">
    <source>
        <dbReference type="Pfam" id="PF08234"/>
    </source>
</evidence>
<comment type="subunit">
    <text evidence="9">Component of the NDC80 complex.</text>
</comment>
<dbReference type="Proteomes" id="UP001163823">
    <property type="component" value="Chromosome 9"/>
</dbReference>
<dbReference type="PANTHER" id="PTHR14281:SF0">
    <property type="entry name" value="KINETOCHORE PROTEIN SPC25"/>
    <property type="match status" value="1"/>
</dbReference>
<evidence type="ECO:0000256" key="10">
    <source>
        <dbReference type="SAM" id="Coils"/>
    </source>
</evidence>
<dbReference type="PANTHER" id="PTHR14281">
    <property type="entry name" value="KINETOCHORE PROTEIN SPC25-RELATED"/>
    <property type="match status" value="1"/>
</dbReference>
<keyword evidence="5 9" id="KW-0498">Mitosis</keyword>